<evidence type="ECO:0000259" key="31">
    <source>
        <dbReference type="PROSITE" id="PS51671"/>
    </source>
</evidence>
<evidence type="ECO:0000256" key="11">
    <source>
        <dbReference type="ARBA" id="ARBA00013213"/>
    </source>
</evidence>
<comment type="cofactor">
    <cofactor evidence="1">
        <name>a metal cation</name>
        <dbReference type="ChEBI" id="CHEBI:25213"/>
    </cofactor>
</comment>
<comment type="pathway">
    <text evidence="2">Amino-acid biosynthesis; L-lysine biosynthesis via DAP pathway; (S)-tetrahydrodipicolinate from L-aspartate: step 1/4.</text>
</comment>
<dbReference type="SUPFAM" id="SSF53633">
    <property type="entry name" value="Carbamate kinase-like"/>
    <property type="match status" value="1"/>
</dbReference>
<evidence type="ECO:0000313" key="33">
    <source>
        <dbReference type="Proteomes" id="UP001259572"/>
    </source>
</evidence>
<dbReference type="PANTHER" id="PTHR43070:SF5">
    <property type="entry name" value="HOMOSERINE DEHYDROGENASE"/>
    <property type="match status" value="1"/>
</dbReference>
<evidence type="ECO:0000313" key="32">
    <source>
        <dbReference type="EMBL" id="MDT9600745.1"/>
    </source>
</evidence>
<evidence type="ECO:0000256" key="14">
    <source>
        <dbReference type="ARBA" id="ARBA00022679"/>
    </source>
</evidence>
<evidence type="ECO:0000256" key="27">
    <source>
        <dbReference type="ARBA" id="ARBA00029629"/>
    </source>
</evidence>
<keyword evidence="25" id="KW-0486">Methionine biosynthesis</keyword>
<comment type="catalytic activity">
    <reaction evidence="30">
        <text>L-homoserine + NADP(+) = L-aspartate 4-semialdehyde + NADPH + H(+)</text>
        <dbReference type="Rhea" id="RHEA:15761"/>
        <dbReference type="ChEBI" id="CHEBI:15378"/>
        <dbReference type="ChEBI" id="CHEBI:57476"/>
        <dbReference type="ChEBI" id="CHEBI:57783"/>
        <dbReference type="ChEBI" id="CHEBI:58349"/>
        <dbReference type="ChEBI" id="CHEBI:537519"/>
        <dbReference type="EC" id="1.1.1.3"/>
    </reaction>
    <physiologicalReaction direction="right-to-left" evidence="30">
        <dbReference type="Rhea" id="RHEA:15763"/>
    </physiologicalReaction>
</comment>
<dbReference type="CDD" id="cd04922">
    <property type="entry name" value="ACT_AKi-HSDH-ThrA_2"/>
    <property type="match status" value="1"/>
</dbReference>
<evidence type="ECO:0000256" key="16">
    <source>
        <dbReference type="ARBA" id="ARBA00022723"/>
    </source>
</evidence>
<dbReference type="PROSITE" id="PS01042">
    <property type="entry name" value="HOMOSER_DHGENASE"/>
    <property type="match status" value="1"/>
</dbReference>
<dbReference type="InterPro" id="IPR002912">
    <property type="entry name" value="ACT_dom"/>
</dbReference>
<dbReference type="RefSeq" id="WP_315728191.1">
    <property type="nucleotide sequence ID" value="NZ_JAVUPU010000011.1"/>
</dbReference>
<evidence type="ECO:0000256" key="28">
    <source>
        <dbReference type="ARBA" id="ARBA00044938"/>
    </source>
</evidence>
<organism evidence="32 33">
    <name type="scientific">Sphingosinicella rhizophila</name>
    <dbReference type="NCBI Taxonomy" id="3050082"/>
    <lineage>
        <taxon>Bacteria</taxon>
        <taxon>Pseudomonadati</taxon>
        <taxon>Pseudomonadota</taxon>
        <taxon>Alphaproteobacteria</taxon>
        <taxon>Sphingomonadales</taxon>
        <taxon>Sphingosinicellaceae</taxon>
        <taxon>Sphingosinicella</taxon>
    </lineage>
</organism>
<evidence type="ECO:0000256" key="3">
    <source>
        <dbReference type="ARBA" id="ARBA00004986"/>
    </source>
</evidence>
<evidence type="ECO:0000256" key="23">
    <source>
        <dbReference type="ARBA" id="ARBA00023053"/>
    </source>
</evidence>
<dbReference type="InterPro" id="IPR049638">
    <property type="entry name" value="AK-HD"/>
</dbReference>
<keyword evidence="26" id="KW-0511">Multifunctional enzyme</keyword>
<dbReference type="InterPro" id="IPR019811">
    <property type="entry name" value="HDH_CS"/>
</dbReference>
<comment type="similarity">
    <text evidence="7">In the C-terminal section; belongs to the homoserine dehydrogenase family.</text>
</comment>
<evidence type="ECO:0000256" key="8">
    <source>
        <dbReference type="ARBA" id="ARBA00010046"/>
    </source>
</evidence>
<proteinExistence type="inferred from homology"/>
<dbReference type="Proteomes" id="UP001259572">
    <property type="component" value="Unassembled WGS sequence"/>
</dbReference>
<evidence type="ECO:0000256" key="1">
    <source>
        <dbReference type="ARBA" id="ARBA00001920"/>
    </source>
</evidence>
<comment type="subunit">
    <text evidence="9">Homotetramer.</text>
</comment>
<keyword evidence="33" id="KW-1185">Reference proteome</keyword>
<reference evidence="32 33" key="1">
    <citation type="submission" date="2023-05" db="EMBL/GenBank/DDBJ databases">
        <authorList>
            <person name="Guo Y."/>
        </authorList>
    </citation>
    <scope>NUCLEOTIDE SEQUENCE [LARGE SCALE GENOMIC DNA]</scope>
    <source>
        <strain evidence="32 33">GR2756</strain>
    </source>
</reference>
<dbReference type="InterPro" id="IPR036291">
    <property type="entry name" value="NAD(P)-bd_dom_sf"/>
</dbReference>
<dbReference type="Pfam" id="PF03447">
    <property type="entry name" value="NAD_binding_3"/>
    <property type="match status" value="1"/>
</dbReference>
<dbReference type="NCBIfam" id="NF006959">
    <property type="entry name" value="PRK09436.1"/>
    <property type="match status" value="1"/>
</dbReference>
<dbReference type="InterPro" id="IPR036393">
    <property type="entry name" value="AceGlu_kinase-like_sf"/>
</dbReference>
<evidence type="ECO:0000256" key="21">
    <source>
        <dbReference type="ARBA" id="ARBA00023002"/>
    </source>
</evidence>
<dbReference type="PROSITE" id="PS51671">
    <property type="entry name" value="ACT"/>
    <property type="match status" value="1"/>
</dbReference>
<keyword evidence="19" id="KW-0067">ATP-binding</keyword>
<dbReference type="InterPro" id="IPR001048">
    <property type="entry name" value="Asp/Glu/Uridylate_kinase"/>
</dbReference>
<evidence type="ECO:0000256" key="25">
    <source>
        <dbReference type="ARBA" id="ARBA00023167"/>
    </source>
</evidence>
<keyword evidence="23" id="KW-0915">Sodium</keyword>
<sequence length="817" mass="88020">MIIHKFGGTSLADAAGFRRAATIVAAAARPSIVVVSAIAGVTDGLCAVVEAAVARDPSYREQLAGLQTTHVRAARELLPEDDAAILVDRFERDFEDLNDVLRAAWILRDASRGTFDMVAGYGETWSAQLLAGLLRVQAVAGDWMDAREVLVVAPNGGGVPEILWDDCRERLGAWRESHPATSDILVVTGFIASTREGVPATLGRNGSDYTASIFAALLEAEEVHIWSDVDGVMSADPRLVPDAVLLEAISYPEASELAYYGAKFIHPATMGPVIERAIPVWIRNSFNAGGQGTRIHVSGTSQRVKGLSTVESVALVNVEGSGLAAVAGMTDRLFHALREANISTLMVSQGSSRRSICVVVPAADAGRVKPVVEAAFMLERHHGTIQTIEVDPDCTLLAVVGDGMAGHPGVAARFFGALGKAGVNIRAIAQGSSERNISVVVERSDRIRALRAAHSGLYLSAQSISVGLLGIGTVGGVLLDQLAARLAAIREELGIDLRVRAIANTRTMRLDDRRIDLTDWRDRAEGGEPFDLERFLGHVQTDSLPHSMIIDCTSSEALARQYVDWLKRGIHIVTPNKKAGSADFAYFEQLRRASRESNAHYLYETTVGAGLPVLQTLRDLIQTGDEVVRIEGVLSGTLSYLFNSFDGSRPFSEVVAEARAKGFTEPDPRDDLSGMDVARKVVILAREMGLRTELEDVELQGLVPPGLEEGSVDTFLERLRDHDSQITALFDEAKAKGEKLRFVGSIDRDERATVRLQSVPDSHALARLHFTDNMVQFQTSRYTPNPLIVQGPGAGPEVTAGGIFADMLRLAAYLGAS</sequence>
<keyword evidence="13" id="KW-0028">Amino-acid biosynthesis</keyword>
<feature type="domain" description="ACT" evidence="31">
    <location>
        <begin position="399"/>
        <end position="466"/>
    </location>
</feature>
<keyword evidence="24" id="KW-0457">Lysine biosynthesis</keyword>
<dbReference type="Pfam" id="PF00742">
    <property type="entry name" value="Homoserine_dh"/>
    <property type="match status" value="1"/>
</dbReference>
<keyword evidence="14 32" id="KW-0808">Transferase</keyword>
<keyword evidence="21 32" id="KW-0560">Oxidoreductase</keyword>
<evidence type="ECO:0000256" key="2">
    <source>
        <dbReference type="ARBA" id="ARBA00004766"/>
    </source>
</evidence>
<dbReference type="SUPFAM" id="SSF55021">
    <property type="entry name" value="ACT-like"/>
    <property type="match status" value="2"/>
</dbReference>
<dbReference type="Gene3D" id="3.40.50.720">
    <property type="entry name" value="NAD(P)-binding Rossmann-like Domain"/>
    <property type="match status" value="1"/>
</dbReference>
<comment type="caution">
    <text evidence="32">The sequence shown here is derived from an EMBL/GenBank/DDBJ whole genome shotgun (WGS) entry which is preliminary data.</text>
</comment>
<dbReference type="EMBL" id="JAVUPU010000011">
    <property type="protein sequence ID" value="MDT9600745.1"/>
    <property type="molecule type" value="Genomic_DNA"/>
</dbReference>
<keyword evidence="16" id="KW-0479">Metal-binding</keyword>
<dbReference type="InterPro" id="IPR005106">
    <property type="entry name" value="Asp/hSer_DH_NAD-bd"/>
</dbReference>
<dbReference type="NCBIfam" id="NF007003">
    <property type="entry name" value="PRK09466.1"/>
    <property type="match status" value="1"/>
</dbReference>
<dbReference type="CDD" id="cd04243">
    <property type="entry name" value="AAK_AK-HSDH-like"/>
    <property type="match status" value="1"/>
</dbReference>
<dbReference type="InterPro" id="IPR001341">
    <property type="entry name" value="Asp_kinase"/>
</dbReference>
<dbReference type="Pfam" id="PF22468">
    <property type="entry name" value="ACT_9"/>
    <property type="match status" value="2"/>
</dbReference>
<evidence type="ECO:0000256" key="29">
    <source>
        <dbReference type="ARBA" id="ARBA00048561"/>
    </source>
</evidence>
<evidence type="ECO:0000256" key="18">
    <source>
        <dbReference type="ARBA" id="ARBA00022777"/>
    </source>
</evidence>
<comment type="pathway">
    <text evidence="4">Amino-acid biosynthesis; L-threonine biosynthesis; L-threonine from L-aspartate: step 3/5.</text>
</comment>
<dbReference type="EC" id="1.1.1.3" evidence="11"/>
<evidence type="ECO:0000256" key="5">
    <source>
        <dbReference type="ARBA" id="ARBA00005062"/>
    </source>
</evidence>
<evidence type="ECO:0000256" key="30">
    <source>
        <dbReference type="ARBA" id="ARBA00048841"/>
    </source>
</evidence>
<evidence type="ECO:0000256" key="4">
    <source>
        <dbReference type="ARBA" id="ARBA00005056"/>
    </source>
</evidence>
<accession>A0ABU3QCQ8</accession>
<evidence type="ECO:0000256" key="22">
    <source>
        <dbReference type="ARBA" id="ARBA00023027"/>
    </source>
</evidence>
<keyword evidence="20" id="KW-0521">NADP</keyword>
<dbReference type="InterPro" id="IPR001342">
    <property type="entry name" value="HDH_cat"/>
</dbReference>
<evidence type="ECO:0000256" key="12">
    <source>
        <dbReference type="ARBA" id="ARBA00016273"/>
    </source>
</evidence>
<comment type="function">
    <text evidence="28">Bifunctional aspartate kinase and homoserine dehydrogenase that catalyzes the first and the third steps toward the synthesis of lysine, methionine and threonine from aspartate.</text>
</comment>
<dbReference type="CDD" id="cd04921">
    <property type="entry name" value="ACT_AKi-HSDH-ThrA-like_1"/>
    <property type="match status" value="1"/>
</dbReference>
<dbReference type="InterPro" id="IPR045865">
    <property type="entry name" value="ACT-like_dom_sf"/>
</dbReference>
<comment type="pathway">
    <text evidence="3">Amino-acid biosynthesis; L-methionine biosynthesis via de novo pathway; L-homoserine from L-aspartate: step 1/3.</text>
</comment>
<dbReference type="InterPro" id="IPR018042">
    <property type="entry name" value="Aspartate_kinase_CS"/>
</dbReference>
<evidence type="ECO:0000256" key="24">
    <source>
        <dbReference type="ARBA" id="ARBA00023154"/>
    </source>
</evidence>
<dbReference type="PIRSF" id="PIRSF000727">
    <property type="entry name" value="ThrA"/>
    <property type="match status" value="1"/>
</dbReference>
<evidence type="ECO:0000256" key="10">
    <source>
        <dbReference type="ARBA" id="ARBA00013059"/>
    </source>
</evidence>
<evidence type="ECO:0000256" key="6">
    <source>
        <dbReference type="ARBA" id="ARBA00005139"/>
    </source>
</evidence>
<dbReference type="PANTHER" id="PTHR43070">
    <property type="match status" value="1"/>
</dbReference>
<evidence type="ECO:0000256" key="15">
    <source>
        <dbReference type="ARBA" id="ARBA00022697"/>
    </source>
</evidence>
<dbReference type="Gene3D" id="3.30.360.10">
    <property type="entry name" value="Dihydrodipicolinate Reductase, domain 2"/>
    <property type="match status" value="1"/>
</dbReference>
<keyword evidence="17" id="KW-0547">Nucleotide-binding</keyword>
<dbReference type="GO" id="GO:0004412">
    <property type="term" value="F:homoserine dehydrogenase activity"/>
    <property type="evidence" value="ECO:0007669"/>
    <property type="project" value="UniProtKB-EC"/>
</dbReference>
<dbReference type="InterPro" id="IPR054352">
    <property type="entry name" value="ACT_Aspartokinase"/>
</dbReference>
<evidence type="ECO:0000256" key="19">
    <source>
        <dbReference type="ARBA" id="ARBA00022840"/>
    </source>
</evidence>
<dbReference type="PROSITE" id="PS00324">
    <property type="entry name" value="ASPARTOKINASE"/>
    <property type="match status" value="1"/>
</dbReference>
<gene>
    <name evidence="32" type="primary">thrA</name>
    <name evidence="32" type="ORF">RQX22_17420</name>
</gene>
<dbReference type="SUPFAM" id="SSF51735">
    <property type="entry name" value="NAD(P)-binding Rossmann-fold domains"/>
    <property type="match status" value="1"/>
</dbReference>
<name>A0ABU3QCQ8_9SPHN</name>
<keyword evidence="18 32" id="KW-0418">Kinase</keyword>
<evidence type="ECO:0000256" key="9">
    <source>
        <dbReference type="ARBA" id="ARBA00011881"/>
    </source>
</evidence>
<dbReference type="Gene3D" id="3.40.1160.10">
    <property type="entry name" value="Acetylglutamate kinase-like"/>
    <property type="match status" value="1"/>
</dbReference>
<dbReference type="Gene3D" id="3.30.2130.10">
    <property type="entry name" value="VC0802-like"/>
    <property type="match status" value="1"/>
</dbReference>
<evidence type="ECO:0000256" key="7">
    <source>
        <dbReference type="ARBA" id="ARBA00007952"/>
    </source>
</evidence>
<comment type="pathway">
    <text evidence="6">Amino-acid biosynthesis; L-threonine biosynthesis; L-threonine from L-aspartate: step 1/5.</text>
</comment>
<dbReference type="GO" id="GO:0004072">
    <property type="term" value="F:aspartate kinase activity"/>
    <property type="evidence" value="ECO:0007669"/>
    <property type="project" value="UniProtKB-EC"/>
</dbReference>
<protein>
    <recommendedName>
        <fullName evidence="12">Aspartokinase</fullName>
        <ecNumber evidence="11">1.1.1.3</ecNumber>
        <ecNumber evidence="10">2.7.2.4</ecNumber>
    </recommendedName>
    <alternativeName>
        <fullName evidence="27">Aspartate kinase</fullName>
    </alternativeName>
</protein>
<comment type="similarity">
    <text evidence="8">In the N-terminal section; belongs to the aspartokinase family.</text>
</comment>
<dbReference type="SUPFAM" id="SSF55347">
    <property type="entry name" value="Glyceraldehyde-3-phosphate dehydrogenase-like, C-terminal domain"/>
    <property type="match status" value="1"/>
</dbReference>
<evidence type="ECO:0000256" key="13">
    <source>
        <dbReference type="ARBA" id="ARBA00022605"/>
    </source>
</evidence>
<comment type="pathway">
    <text evidence="5">Amino-acid biosynthesis; L-methionine biosynthesis via de novo pathway; L-homoserine from L-aspartate: step 3/3.</text>
</comment>
<evidence type="ECO:0000256" key="20">
    <source>
        <dbReference type="ARBA" id="ARBA00022857"/>
    </source>
</evidence>
<evidence type="ECO:0000256" key="26">
    <source>
        <dbReference type="ARBA" id="ARBA00023268"/>
    </source>
</evidence>
<comment type="catalytic activity">
    <reaction evidence="29">
        <text>L-aspartate + ATP = 4-phospho-L-aspartate + ADP</text>
        <dbReference type="Rhea" id="RHEA:23776"/>
        <dbReference type="ChEBI" id="CHEBI:29991"/>
        <dbReference type="ChEBI" id="CHEBI:30616"/>
        <dbReference type="ChEBI" id="CHEBI:57535"/>
        <dbReference type="ChEBI" id="CHEBI:456216"/>
        <dbReference type="EC" id="2.7.2.4"/>
    </reaction>
    <physiologicalReaction direction="left-to-right" evidence="29">
        <dbReference type="Rhea" id="RHEA:23777"/>
    </physiologicalReaction>
</comment>
<evidence type="ECO:0000256" key="17">
    <source>
        <dbReference type="ARBA" id="ARBA00022741"/>
    </source>
</evidence>
<keyword evidence="15" id="KW-0791">Threonine biosynthesis</keyword>
<dbReference type="NCBIfam" id="TIGR00657">
    <property type="entry name" value="asp_kinases"/>
    <property type="match status" value="1"/>
</dbReference>
<dbReference type="InterPro" id="IPR011147">
    <property type="entry name" value="Bifunc_Aspkin/hSer_DH"/>
</dbReference>
<dbReference type="Pfam" id="PF00696">
    <property type="entry name" value="AA_kinase"/>
    <property type="match status" value="1"/>
</dbReference>
<keyword evidence="22" id="KW-0520">NAD</keyword>
<dbReference type="EC" id="2.7.2.4" evidence="10"/>